<organism evidence="3 4">
    <name type="scientific">Corynebacterium occultum</name>
    <dbReference type="NCBI Taxonomy" id="2675219"/>
    <lineage>
        <taxon>Bacteria</taxon>
        <taxon>Bacillati</taxon>
        <taxon>Actinomycetota</taxon>
        <taxon>Actinomycetes</taxon>
        <taxon>Mycobacteriales</taxon>
        <taxon>Corynebacteriaceae</taxon>
        <taxon>Corynebacterium</taxon>
    </lineage>
</organism>
<gene>
    <name evidence="3" type="ORF">COCCU_09635</name>
</gene>
<dbReference type="AlphaFoldDB" id="A0A6B8W5K9"/>
<dbReference type="Pfam" id="PF13829">
    <property type="entry name" value="DUF4191"/>
    <property type="match status" value="1"/>
</dbReference>
<evidence type="ECO:0008006" key="5">
    <source>
        <dbReference type="Google" id="ProtNLM"/>
    </source>
</evidence>
<evidence type="ECO:0000313" key="4">
    <source>
        <dbReference type="Proteomes" id="UP000424462"/>
    </source>
</evidence>
<dbReference type="RefSeq" id="WP_156231288.1">
    <property type="nucleotide sequence ID" value="NZ_CP046455.1"/>
</dbReference>
<name>A0A6B8W5K9_9CORY</name>
<evidence type="ECO:0000256" key="2">
    <source>
        <dbReference type="SAM" id="Phobius"/>
    </source>
</evidence>
<feature type="transmembrane region" description="Helical" evidence="2">
    <location>
        <begin position="71"/>
        <end position="90"/>
    </location>
</feature>
<protein>
    <recommendedName>
        <fullName evidence="5">DUF4191 domain-containing protein</fullName>
    </recommendedName>
</protein>
<feature type="region of interest" description="Disordered" evidence="1">
    <location>
        <begin position="231"/>
        <end position="259"/>
    </location>
</feature>
<proteinExistence type="predicted"/>
<keyword evidence="4" id="KW-1185">Reference proteome</keyword>
<feature type="region of interest" description="Disordered" evidence="1">
    <location>
        <begin position="1"/>
        <end position="25"/>
    </location>
</feature>
<keyword evidence="2" id="KW-1133">Transmembrane helix</keyword>
<evidence type="ECO:0000256" key="1">
    <source>
        <dbReference type="SAM" id="MobiDB-lite"/>
    </source>
</evidence>
<sequence length="259" mass="28841">MADAKKQADKAAKKEARKQKRAQRNQTWKQLWQAFNIQRKQDKKLIPYMALAIIGMGALFFFIGLIWGGQWWMLILGLVLGFALAMFIFTRRLESSMYDRASEQAGSAGWAVENLRNSPGVEWRSKTMVAATTQMDAVHRVVGVPGVVLVGEGEMHRLRPLLNQQKKRINRIAGGVPVYEVIIGDGEGQTPLRNLQREMLKLPRNYKKAEVGPMAAKIEAMDAVAGGVGAGLPKGPMPKGASMSGMNRRARRAQERKEK</sequence>
<dbReference type="EMBL" id="CP046455">
    <property type="protein sequence ID" value="QGU07851.1"/>
    <property type="molecule type" value="Genomic_DNA"/>
</dbReference>
<dbReference type="InterPro" id="IPR025445">
    <property type="entry name" value="DUF4191"/>
</dbReference>
<reference evidence="3 4" key="1">
    <citation type="submission" date="2019-11" db="EMBL/GenBank/DDBJ databases">
        <title>Complete genome sequence of Corynebacterium kalinowskii 1959, a novel Corynebacterium species isolated from soil of a small paddock in Vilsendorf, Germany.</title>
        <authorList>
            <person name="Schaffert L."/>
            <person name="Ruwe M."/>
            <person name="Milse J."/>
            <person name="Hanuschka K."/>
            <person name="Ortseifen V."/>
            <person name="Droste J."/>
            <person name="Brandt D."/>
            <person name="Schlueter L."/>
            <person name="Kutter Y."/>
            <person name="Vinke S."/>
            <person name="Viehoefer P."/>
            <person name="Jacob L."/>
            <person name="Luebke N.-C."/>
            <person name="Schulte-Berndt E."/>
            <person name="Hain C."/>
            <person name="Linder M."/>
            <person name="Schmidt P."/>
            <person name="Wollenschlaeger L."/>
            <person name="Luttermann T."/>
            <person name="Thieme E."/>
            <person name="Hassa J."/>
            <person name="Haak M."/>
            <person name="Wittchen M."/>
            <person name="Mentz A."/>
            <person name="Persicke M."/>
            <person name="Busche T."/>
            <person name="Ruckert C."/>
        </authorList>
    </citation>
    <scope>NUCLEOTIDE SEQUENCE [LARGE SCALE GENOMIC DNA]</scope>
    <source>
        <strain evidence="3 4">2039</strain>
    </source>
</reference>
<keyword evidence="2" id="KW-0812">Transmembrane</keyword>
<evidence type="ECO:0000313" key="3">
    <source>
        <dbReference type="EMBL" id="QGU07851.1"/>
    </source>
</evidence>
<dbReference type="KEGG" id="cok:COCCU_09635"/>
<accession>A0A6B8W5K9</accession>
<feature type="transmembrane region" description="Helical" evidence="2">
    <location>
        <begin position="45"/>
        <end position="65"/>
    </location>
</feature>
<dbReference type="Proteomes" id="UP000424462">
    <property type="component" value="Chromosome"/>
</dbReference>
<feature type="compositionally biased region" description="Basic and acidic residues" evidence="1">
    <location>
        <begin position="1"/>
        <end position="14"/>
    </location>
</feature>
<keyword evidence="2" id="KW-0472">Membrane</keyword>